<dbReference type="PANTHER" id="PTHR45698">
    <property type="entry name" value="TRACE AMINE-ASSOCIATED RECEPTOR 19N-RELATED"/>
    <property type="match status" value="1"/>
</dbReference>
<feature type="transmembrane region" description="Helical" evidence="6">
    <location>
        <begin position="79"/>
        <end position="106"/>
    </location>
</feature>
<dbReference type="CDD" id="cd00637">
    <property type="entry name" value="7tm_classA_rhodopsin-like"/>
    <property type="match status" value="1"/>
</dbReference>
<evidence type="ECO:0000256" key="4">
    <source>
        <dbReference type="ARBA" id="ARBA00023136"/>
    </source>
</evidence>
<sequence>MQAPGIWNPLNGIQNPSYLGSYKYDEPFSRETRKFWRGAPIRGSTMLDLRYNEEPRDWQNVAKCVRSNEISLYRGSFPYILLLLGTSLNYLILNLAVADITTAVFLSPKYIFSHFIAHPEGAAGTALCIAVTGGIIGWVGAATGVFCLVAIAVERYYAVVYPFENMEALSKSKLKVIILSTWILGIIFNIPSFMYRRYNEYWNYCINTWPRQWVGKVYSLYWFCLVVLSTSLMAILYFRVMYTLWFKHEDRRENNTQQKAVLKMRKRATLMVILVSVVFGVCWVTDRTNYLMVQFYSHTGAFLSLAASNTMVLVNSAVNPILYALVSYRFREKAKRMIQGSCCRTAVRPAGGLQVMASQSPRAGDISSKC</sequence>
<keyword evidence="9" id="KW-1185">Reference proteome</keyword>
<dbReference type="PRINTS" id="PR00237">
    <property type="entry name" value="GPCRRHODOPSN"/>
</dbReference>
<comment type="caution">
    <text evidence="8">The sequence shown here is derived from an EMBL/GenBank/DDBJ whole genome shotgun (WGS) entry which is preliminary data.</text>
</comment>
<evidence type="ECO:0000259" key="7">
    <source>
        <dbReference type="PROSITE" id="PS50262"/>
    </source>
</evidence>
<dbReference type="PROSITE" id="PS00237">
    <property type="entry name" value="G_PROTEIN_RECEP_F1_1"/>
    <property type="match status" value="1"/>
</dbReference>
<evidence type="ECO:0000256" key="3">
    <source>
        <dbReference type="ARBA" id="ARBA00022989"/>
    </source>
</evidence>
<dbReference type="Pfam" id="PF00001">
    <property type="entry name" value="7tm_1"/>
    <property type="match status" value="1"/>
</dbReference>
<proteinExistence type="inferred from homology"/>
<dbReference type="PROSITE" id="PS50262">
    <property type="entry name" value="G_PROTEIN_RECEP_F1_2"/>
    <property type="match status" value="1"/>
</dbReference>
<dbReference type="SUPFAM" id="SSF81321">
    <property type="entry name" value="Family A G protein-coupled receptor-like"/>
    <property type="match status" value="1"/>
</dbReference>
<keyword evidence="5" id="KW-0297">G-protein coupled receptor</keyword>
<gene>
    <name evidence="8" type="ORF">PEVE_00036310</name>
</gene>
<dbReference type="InterPro" id="IPR000276">
    <property type="entry name" value="GPCR_Rhodpsn"/>
</dbReference>
<dbReference type="InterPro" id="IPR017452">
    <property type="entry name" value="GPCR_Rhodpsn_7TM"/>
</dbReference>
<evidence type="ECO:0000256" key="6">
    <source>
        <dbReference type="SAM" id="Phobius"/>
    </source>
</evidence>
<keyword evidence="5" id="KW-0807">Transducer</keyword>
<organism evidence="8 9">
    <name type="scientific">Porites evermanni</name>
    <dbReference type="NCBI Taxonomy" id="104178"/>
    <lineage>
        <taxon>Eukaryota</taxon>
        <taxon>Metazoa</taxon>
        <taxon>Cnidaria</taxon>
        <taxon>Anthozoa</taxon>
        <taxon>Hexacorallia</taxon>
        <taxon>Scleractinia</taxon>
        <taxon>Fungiina</taxon>
        <taxon>Poritidae</taxon>
        <taxon>Porites</taxon>
    </lineage>
</organism>
<dbReference type="Proteomes" id="UP001159427">
    <property type="component" value="Unassembled WGS sequence"/>
</dbReference>
<keyword evidence="2 5" id="KW-0812">Transmembrane</keyword>
<dbReference type="Gene3D" id="1.20.1070.10">
    <property type="entry name" value="Rhodopsin 7-helix transmembrane proteins"/>
    <property type="match status" value="1"/>
</dbReference>
<dbReference type="EMBL" id="CALNXI010000578">
    <property type="protein sequence ID" value="CAH3029527.1"/>
    <property type="molecule type" value="Genomic_DNA"/>
</dbReference>
<evidence type="ECO:0000256" key="1">
    <source>
        <dbReference type="ARBA" id="ARBA00004370"/>
    </source>
</evidence>
<keyword evidence="3 6" id="KW-1133">Transmembrane helix</keyword>
<evidence type="ECO:0000313" key="9">
    <source>
        <dbReference type="Proteomes" id="UP001159427"/>
    </source>
</evidence>
<accession>A0ABN8MIJ9</accession>
<name>A0ABN8MIJ9_9CNID</name>
<evidence type="ECO:0000256" key="2">
    <source>
        <dbReference type="ARBA" id="ARBA00022692"/>
    </source>
</evidence>
<evidence type="ECO:0000313" key="8">
    <source>
        <dbReference type="EMBL" id="CAH3029527.1"/>
    </source>
</evidence>
<protein>
    <recommendedName>
        <fullName evidence="7">G-protein coupled receptors family 1 profile domain-containing protein</fullName>
    </recommendedName>
</protein>
<feature type="transmembrane region" description="Helical" evidence="6">
    <location>
        <begin position="126"/>
        <end position="153"/>
    </location>
</feature>
<keyword evidence="4 6" id="KW-0472">Membrane</keyword>
<feature type="transmembrane region" description="Helical" evidence="6">
    <location>
        <begin position="306"/>
        <end position="326"/>
    </location>
</feature>
<keyword evidence="5" id="KW-0675">Receptor</keyword>
<feature type="transmembrane region" description="Helical" evidence="6">
    <location>
        <begin position="174"/>
        <end position="194"/>
    </location>
</feature>
<reference evidence="8 9" key="1">
    <citation type="submission" date="2022-05" db="EMBL/GenBank/DDBJ databases">
        <authorList>
            <consortium name="Genoscope - CEA"/>
            <person name="William W."/>
        </authorList>
    </citation>
    <scope>NUCLEOTIDE SEQUENCE [LARGE SCALE GENOMIC DNA]</scope>
</reference>
<feature type="transmembrane region" description="Helical" evidence="6">
    <location>
        <begin position="267"/>
        <end position="286"/>
    </location>
</feature>
<feature type="transmembrane region" description="Helical" evidence="6">
    <location>
        <begin position="220"/>
        <end position="246"/>
    </location>
</feature>
<comment type="similarity">
    <text evidence="5">Belongs to the G-protein coupled receptor 1 family.</text>
</comment>
<dbReference type="PANTHER" id="PTHR45698:SF1">
    <property type="entry name" value="TRACE AMINE-ASSOCIATED RECEPTOR 13C-LIKE"/>
    <property type="match status" value="1"/>
</dbReference>
<feature type="domain" description="G-protein coupled receptors family 1 profile" evidence="7">
    <location>
        <begin position="67"/>
        <end position="323"/>
    </location>
</feature>
<comment type="subcellular location">
    <subcellularLocation>
        <location evidence="1">Membrane</location>
    </subcellularLocation>
</comment>
<evidence type="ECO:0000256" key="5">
    <source>
        <dbReference type="RuleBase" id="RU000688"/>
    </source>
</evidence>